<sequence length="222" mass="24439">MAGLSTGRRRLLSILSRSVLVFPAFCAGIGVRSWATEDRTDGGDTLERLLTNIEGARSVNSASDAIAMKELLETFIRRWCNSDYPPTPVSAAELADVERHLDFLMPSDYRSGILTSGLPRPGIKLLHSIVDHEIPIADVSNFHSPSEIIDNTEGWQPAGLPKSAVAFASDCMGNQFYFDRLEGSSSRVWLFDHDFETVKPVGTNFSAWIEAFNSLPDAMSED</sequence>
<dbReference type="Proteomes" id="UP000553963">
    <property type="component" value="Unassembled WGS sequence"/>
</dbReference>
<dbReference type="SMART" id="SM00860">
    <property type="entry name" value="SMI1_KNR4"/>
    <property type="match status" value="1"/>
</dbReference>
<dbReference type="EMBL" id="JACIDS010000004">
    <property type="protein sequence ID" value="MBB3932005.1"/>
    <property type="molecule type" value="Genomic_DNA"/>
</dbReference>
<dbReference type="RefSeq" id="WP_183399681.1">
    <property type="nucleotide sequence ID" value="NZ_JBHLWW010000007.1"/>
</dbReference>
<proteinExistence type="predicted"/>
<dbReference type="SUPFAM" id="SSF160631">
    <property type="entry name" value="SMI1/KNR4-like"/>
    <property type="match status" value="1"/>
</dbReference>
<feature type="domain" description="Knr4/Smi1-like" evidence="1">
    <location>
        <begin position="88"/>
        <end position="211"/>
    </location>
</feature>
<dbReference type="InterPro" id="IPR018958">
    <property type="entry name" value="Knr4/Smi1-like_dom"/>
</dbReference>
<dbReference type="Pfam" id="PF09346">
    <property type="entry name" value="SMI1_KNR4"/>
    <property type="match status" value="1"/>
</dbReference>
<dbReference type="AlphaFoldDB" id="A0A840AU78"/>
<gene>
    <name evidence="2" type="ORF">GGR25_003063</name>
</gene>
<name>A0A840AU78_9HYPH</name>
<accession>A0A840AU78</accession>
<dbReference type="InterPro" id="IPR037883">
    <property type="entry name" value="Knr4/Smi1-like_sf"/>
</dbReference>
<protein>
    <recommendedName>
        <fullName evidence="1">Knr4/Smi1-like domain-containing protein</fullName>
    </recommendedName>
</protein>
<keyword evidence="3" id="KW-1185">Reference proteome</keyword>
<evidence type="ECO:0000259" key="1">
    <source>
        <dbReference type="SMART" id="SM00860"/>
    </source>
</evidence>
<reference evidence="2 3" key="1">
    <citation type="submission" date="2020-08" db="EMBL/GenBank/DDBJ databases">
        <title>Genomic Encyclopedia of Type Strains, Phase IV (KMG-IV): sequencing the most valuable type-strain genomes for metagenomic binning, comparative biology and taxonomic classification.</title>
        <authorList>
            <person name="Goeker M."/>
        </authorList>
    </citation>
    <scope>NUCLEOTIDE SEQUENCE [LARGE SCALE GENOMIC DNA]</scope>
    <source>
        <strain evidence="2 3">DSM 25966</strain>
    </source>
</reference>
<organism evidence="2 3">
    <name type="scientific">Kaistia hirudinis</name>
    <dbReference type="NCBI Taxonomy" id="1293440"/>
    <lineage>
        <taxon>Bacteria</taxon>
        <taxon>Pseudomonadati</taxon>
        <taxon>Pseudomonadota</taxon>
        <taxon>Alphaproteobacteria</taxon>
        <taxon>Hyphomicrobiales</taxon>
        <taxon>Kaistiaceae</taxon>
        <taxon>Kaistia</taxon>
    </lineage>
</organism>
<comment type="caution">
    <text evidence="2">The sequence shown here is derived from an EMBL/GenBank/DDBJ whole genome shotgun (WGS) entry which is preliminary data.</text>
</comment>
<evidence type="ECO:0000313" key="3">
    <source>
        <dbReference type="Proteomes" id="UP000553963"/>
    </source>
</evidence>
<evidence type="ECO:0000313" key="2">
    <source>
        <dbReference type="EMBL" id="MBB3932005.1"/>
    </source>
</evidence>
<dbReference type="Gene3D" id="3.40.1580.10">
    <property type="entry name" value="SMI1/KNR4-like"/>
    <property type="match status" value="1"/>
</dbReference>